<feature type="compositionally biased region" description="Basic and acidic residues" evidence="1">
    <location>
        <begin position="229"/>
        <end position="239"/>
    </location>
</feature>
<evidence type="ECO:0000256" key="1">
    <source>
        <dbReference type="SAM" id="MobiDB-lite"/>
    </source>
</evidence>
<dbReference type="EMBL" id="CAEZWQ010000119">
    <property type="protein sequence ID" value="CAB4668711.1"/>
    <property type="molecule type" value="Genomic_DNA"/>
</dbReference>
<name>A0A6J6M3U4_9ZZZZ</name>
<dbReference type="AlphaFoldDB" id="A0A6J6M3U4"/>
<accession>A0A6J6M3U4</accession>
<proteinExistence type="predicted"/>
<sequence length="239" mass="25204">MRLLSKGKCDSKKEKQIQWTVPGAIGPSGVDGSNAGRTYYLDPTFESDISGYRLATSAPADKNEFPVRVTLAGDSEVLVAAFITPSGDPNTATLPPGTARRNFWVNTGSPDNLIQLRLALLKRTKAGDETILRTGNSPIFASLFPGLLTWTYPDTTGYLLSLTDRIVFKLYAKRIGGAQDIPLIIYFNAHQHASNIQTTITTGYTGATGAKGEKGDTGDTGDTGATGAKGDKGDAGASG</sequence>
<gene>
    <name evidence="2" type="ORF">UFOPK2275_00940</name>
</gene>
<feature type="region of interest" description="Disordered" evidence="1">
    <location>
        <begin position="207"/>
        <end position="239"/>
    </location>
</feature>
<reference evidence="2" key="1">
    <citation type="submission" date="2020-05" db="EMBL/GenBank/DDBJ databases">
        <authorList>
            <person name="Chiriac C."/>
            <person name="Salcher M."/>
            <person name="Ghai R."/>
            <person name="Kavagutti S V."/>
        </authorList>
    </citation>
    <scope>NUCLEOTIDE SEQUENCE</scope>
</reference>
<organism evidence="2">
    <name type="scientific">freshwater metagenome</name>
    <dbReference type="NCBI Taxonomy" id="449393"/>
    <lineage>
        <taxon>unclassified sequences</taxon>
        <taxon>metagenomes</taxon>
        <taxon>ecological metagenomes</taxon>
    </lineage>
</organism>
<protein>
    <submittedName>
        <fullName evidence="2">Unannotated protein</fullName>
    </submittedName>
</protein>
<evidence type="ECO:0000313" key="2">
    <source>
        <dbReference type="EMBL" id="CAB4668711.1"/>
    </source>
</evidence>